<sequence>MRTTANEYIIRDKAWFIDYDLTRHIKELRTCAHFAQTTDDRDFWETQRAVLEDVQTAIKERIKPKEGE</sequence>
<proteinExistence type="predicted"/>
<reference evidence="1 2" key="1">
    <citation type="submission" date="2020-10" db="EMBL/GenBank/DDBJ databases">
        <title>Connecting structure to function with the recovery of over 1000 high-quality activated sludge metagenome-assembled genomes encoding full-length rRNA genes using long-read sequencing.</title>
        <authorList>
            <person name="Singleton C.M."/>
            <person name="Petriglieri F."/>
            <person name="Kristensen J.M."/>
            <person name="Kirkegaard R.H."/>
            <person name="Michaelsen T.Y."/>
            <person name="Andersen M.H."/>
            <person name="Karst S.M."/>
            <person name="Dueholm M.S."/>
            <person name="Nielsen P.H."/>
            <person name="Albertsen M."/>
        </authorList>
    </citation>
    <scope>NUCLEOTIDE SEQUENCE [LARGE SCALE GENOMIC DNA]</scope>
    <source>
        <strain evidence="1">Ribe_18-Q3-R11-54_MAXAC.273</strain>
    </source>
</reference>
<organism evidence="1 2">
    <name type="scientific">Candidatus Opimibacter skivensis</name>
    <dbReference type="NCBI Taxonomy" id="2982028"/>
    <lineage>
        <taxon>Bacteria</taxon>
        <taxon>Pseudomonadati</taxon>
        <taxon>Bacteroidota</taxon>
        <taxon>Saprospiria</taxon>
        <taxon>Saprospirales</taxon>
        <taxon>Saprospiraceae</taxon>
        <taxon>Candidatus Opimibacter</taxon>
    </lineage>
</organism>
<evidence type="ECO:0000313" key="2">
    <source>
        <dbReference type="Proteomes" id="UP000808337"/>
    </source>
</evidence>
<protein>
    <submittedName>
        <fullName evidence="1">Uncharacterized protein</fullName>
    </submittedName>
</protein>
<comment type="caution">
    <text evidence="1">The sequence shown here is derived from an EMBL/GenBank/DDBJ whole genome shotgun (WGS) entry which is preliminary data.</text>
</comment>
<name>A0A9D7SV83_9BACT</name>
<dbReference type="EMBL" id="JADKGY010000028">
    <property type="protein sequence ID" value="MBK9983838.1"/>
    <property type="molecule type" value="Genomic_DNA"/>
</dbReference>
<evidence type="ECO:0000313" key="1">
    <source>
        <dbReference type="EMBL" id="MBK9983838.1"/>
    </source>
</evidence>
<accession>A0A9D7SV83</accession>
<gene>
    <name evidence="1" type="ORF">IPP15_15965</name>
</gene>
<dbReference type="AlphaFoldDB" id="A0A9D7SV83"/>
<dbReference type="Proteomes" id="UP000808337">
    <property type="component" value="Unassembled WGS sequence"/>
</dbReference>